<evidence type="ECO:0000256" key="1">
    <source>
        <dbReference type="ARBA" id="ARBA00004127"/>
    </source>
</evidence>
<dbReference type="GO" id="GO:0015990">
    <property type="term" value="P:electron transport coupled proton transport"/>
    <property type="evidence" value="ECO:0007669"/>
    <property type="project" value="TreeGrafter"/>
</dbReference>
<feature type="transmembrane region" description="Helical" evidence="7">
    <location>
        <begin position="425"/>
        <end position="451"/>
    </location>
</feature>
<feature type="transmembrane region" description="Helical" evidence="7">
    <location>
        <begin position="251"/>
        <end position="272"/>
    </location>
</feature>
<keyword evidence="5 7" id="KW-0472">Membrane</keyword>
<keyword evidence="4 7" id="KW-1133">Transmembrane helix</keyword>
<keyword evidence="3 6" id="KW-0812">Transmembrane</keyword>
<gene>
    <name evidence="9" type="ORF">IAD26_04820</name>
</gene>
<comment type="similarity">
    <text evidence="2">Belongs to the complex I subunit 4 family.</text>
</comment>
<feature type="transmembrane region" description="Helical" evidence="7">
    <location>
        <begin position="6"/>
        <end position="23"/>
    </location>
</feature>
<dbReference type="NCBIfam" id="TIGR01972">
    <property type="entry name" value="NDH_I_M"/>
    <property type="match status" value="1"/>
</dbReference>
<evidence type="ECO:0000256" key="2">
    <source>
        <dbReference type="ARBA" id="ARBA00009025"/>
    </source>
</evidence>
<feature type="transmembrane region" description="Helical" evidence="7">
    <location>
        <begin position="472"/>
        <end position="494"/>
    </location>
</feature>
<dbReference type="InterPro" id="IPR010227">
    <property type="entry name" value="NADH_Q_OxRdtase_chainM/4"/>
</dbReference>
<reference evidence="9" key="2">
    <citation type="journal article" date="2021" name="PeerJ">
        <title>Extensive microbial diversity within the chicken gut microbiome revealed by metagenomics and culture.</title>
        <authorList>
            <person name="Gilroy R."/>
            <person name="Ravi A."/>
            <person name="Getino M."/>
            <person name="Pursley I."/>
            <person name="Horton D.L."/>
            <person name="Alikhan N.F."/>
            <person name="Baker D."/>
            <person name="Gharbi K."/>
            <person name="Hall N."/>
            <person name="Watson M."/>
            <person name="Adriaenssens E.M."/>
            <person name="Foster-Nyarko E."/>
            <person name="Jarju S."/>
            <person name="Secka A."/>
            <person name="Antonio M."/>
            <person name="Oren A."/>
            <person name="Chaudhuri R.R."/>
            <person name="La Ragione R."/>
            <person name="Hildebrand F."/>
            <person name="Pallen M.J."/>
        </authorList>
    </citation>
    <scope>NUCLEOTIDE SEQUENCE</scope>
    <source>
        <strain evidence="9">CHK154-7741</strain>
    </source>
</reference>
<dbReference type="EC" id="1.6.5.-" evidence="9"/>
<feature type="transmembrane region" description="Helical" evidence="7">
    <location>
        <begin position="385"/>
        <end position="405"/>
    </location>
</feature>
<dbReference type="Proteomes" id="UP000886748">
    <property type="component" value="Unassembled WGS sequence"/>
</dbReference>
<organism evidence="9 10">
    <name type="scientific">Candidatus Limenecus avicola</name>
    <dbReference type="NCBI Taxonomy" id="2840847"/>
    <lineage>
        <taxon>Bacteria</taxon>
        <taxon>Bacillati</taxon>
        <taxon>Bacillota</taxon>
        <taxon>Clostridia</taxon>
        <taxon>Eubacteriales</taxon>
        <taxon>Clostridiaceae</taxon>
        <taxon>Clostridiaceae incertae sedis</taxon>
        <taxon>Candidatus Limenecus</taxon>
    </lineage>
</organism>
<dbReference type="EMBL" id="DVOD01000033">
    <property type="protein sequence ID" value="HIU92438.1"/>
    <property type="molecule type" value="Genomic_DNA"/>
</dbReference>
<proteinExistence type="inferred from homology"/>
<feature type="transmembrane region" description="Helical" evidence="7">
    <location>
        <begin position="140"/>
        <end position="157"/>
    </location>
</feature>
<dbReference type="PANTHER" id="PTHR43507:SF1">
    <property type="entry name" value="NADH-UBIQUINONE OXIDOREDUCTASE CHAIN 4"/>
    <property type="match status" value="1"/>
</dbReference>
<feature type="transmembrane region" description="Helical" evidence="7">
    <location>
        <begin position="342"/>
        <end position="364"/>
    </location>
</feature>
<dbReference type="GO" id="GO:0012505">
    <property type="term" value="C:endomembrane system"/>
    <property type="evidence" value="ECO:0007669"/>
    <property type="project" value="UniProtKB-SubCell"/>
</dbReference>
<evidence type="ECO:0000256" key="5">
    <source>
        <dbReference type="ARBA" id="ARBA00023136"/>
    </source>
</evidence>
<reference evidence="9" key="1">
    <citation type="submission" date="2020-10" db="EMBL/GenBank/DDBJ databases">
        <authorList>
            <person name="Gilroy R."/>
        </authorList>
    </citation>
    <scope>NUCLEOTIDE SEQUENCE</scope>
    <source>
        <strain evidence="9">CHK154-7741</strain>
    </source>
</reference>
<dbReference type="GO" id="GO:0016020">
    <property type="term" value="C:membrane"/>
    <property type="evidence" value="ECO:0007669"/>
    <property type="project" value="UniProtKB-SubCell"/>
</dbReference>
<dbReference type="GO" id="GO:0048039">
    <property type="term" value="F:ubiquinone binding"/>
    <property type="evidence" value="ECO:0007669"/>
    <property type="project" value="TreeGrafter"/>
</dbReference>
<feature type="transmembrane region" description="Helical" evidence="7">
    <location>
        <begin position="217"/>
        <end position="239"/>
    </location>
</feature>
<evidence type="ECO:0000256" key="7">
    <source>
        <dbReference type="SAM" id="Phobius"/>
    </source>
</evidence>
<dbReference type="InterPro" id="IPR003918">
    <property type="entry name" value="NADH_UbQ_OxRdtase"/>
</dbReference>
<feature type="transmembrane region" description="Helical" evidence="7">
    <location>
        <begin position="118"/>
        <end position="134"/>
    </location>
</feature>
<dbReference type="AlphaFoldDB" id="A0A9D1SQV7"/>
<evidence type="ECO:0000256" key="3">
    <source>
        <dbReference type="ARBA" id="ARBA00022692"/>
    </source>
</evidence>
<comment type="subcellular location">
    <subcellularLocation>
        <location evidence="1">Endomembrane system</location>
        <topology evidence="1">Multi-pass membrane protein</topology>
    </subcellularLocation>
    <subcellularLocation>
        <location evidence="6">Membrane</location>
        <topology evidence="6">Multi-pass membrane protein</topology>
    </subcellularLocation>
</comment>
<feature type="transmembrane region" description="Helical" evidence="7">
    <location>
        <begin position="315"/>
        <end position="336"/>
    </location>
</feature>
<evidence type="ECO:0000256" key="4">
    <source>
        <dbReference type="ARBA" id="ARBA00022989"/>
    </source>
</evidence>
<evidence type="ECO:0000313" key="9">
    <source>
        <dbReference type="EMBL" id="HIU92438.1"/>
    </source>
</evidence>
<feature type="transmembrane region" description="Helical" evidence="7">
    <location>
        <begin position="169"/>
        <end position="193"/>
    </location>
</feature>
<comment type="caution">
    <text evidence="9">The sequence shown here is derived from an EMBL/GenBank/DDBJ whole genome shotgun (WGS) entry which is preliminary data.</text>
</comment>
<accession>A0A9D1SQV7</accession>
<evidence type="ECO:0000313" key="10">
    <source>
        <dbReference type="Proteomes" id="UP000886748"/>
    </source>
</evidence>
<feature type="transmembrane region" description="Helical" evidence="7">
    <location>
        <begin position="35"/>
        <end position="54"/>
    </location>
</feature>
<feature type="domain" description="NADH:quinone oxidoreductase/Mrp antiporter transmembrane" evidence="8">
    <location>
        <begin position="136"/>
        <end position="428"/>
    </location>
</feature>
<dbReference type="GO" id="GO:0042773">
    <property type="term" value="P:ATP synthesis coupled electron transport"/>
    <property type="evidence" value="ECO:0007669"/>
    <property type="project" value="InterPro"/>
</dbReference>
<sequence>MSFLSLIWLIFAPILAALVIMFPRFPNHQVLVRRFAKWFASIHFVYALLFLAFFDTGMFGMSYEKELTFFGMSWLKSLGISAKFAVDGIALLMVVLTTFIVLITLFMSKIHIRSKHKLYYSMVFLLESSILGIFCAKDMFLFFVFWELSLIPVYFIVSQWGDSEARRAAIKFTLSSFVANMFLLFGMLILYYYNFAVSNVLTANIESLNMDEKIYPMWFQIMVFVNFLIGFVIRVPFVPFHNWYPDIQSKAAAPVNILLAGMLLNTGVYGLIRFNMQVFPAIFKLFAPVLMVWGIVNIIYSGALSIVQSGIKKMVAYANVSSMGFVMVGLACLNPTGFNGAVFMSIACAVVYSAFFVIISCVQFRTKTTYITALGGLGKVMPKCMYLALIICFSAIGVPFLMMFTPKLMVLSGAMLSNLEQQLTVKIAAIIGLAAIVVSAGYIMYFFYKVFCSVLLEQWKKIKDLSPQETGVLSALCLIIIYFGVYPMSIIQIYQSVSSIIIDVLQV</sequence>
<feature type="transmembrane region" description="Helical" evidence="7">
    <location>
        <begin position="84"/>
        <end position="106"/>
    </location>
</feature>
<evidence type="ECO:0000259" key="8">
    <source>
        <dbReference type="Pfam" id="PF00361"/>
    </source>
</evidence>
<name>A0A9D1SQV7_9CLOT</name>
<protein>
    <submittedName>
        <fullName evidence="9">NADH-quinone oxidoreductase subunit M</fullName>
        <ecNumber evidence="9">1.6.5.-</ecNumber>
    </submittedName>
</protein>
<dbReference type="GO" id="GO:0003954">
    <property type="term" value="F:NADH dehydrogenase activity"/>
    <property type="evidence" value="ECO:0007669"/>
    <property type="project" value="TreeGrafter"/>
</dbReference>
<feature type="transmembrane region" description="Helical" evidence="7">
    <location>
        <begin position="278"/>
        <end position="303"/>
    </location>
</feature>
<dbReference type="PRINTS" id="PR01437">
    <property type="entry name" value="NUOXDRDTASE4"/>
</dbReference>
<dbReference type="GO" id="GO:0008137">
    <property type="term" value="F:NADH dehydrogenase (ubiquinone) activity"/>
    <property type="evidence" value="ECO:0007669"/>
    <property type="project" value="InterPro"/>
</dbReference>
<dbReference type="InterPro" id="IPR001750">
    <property type="entry name" value="ND/Mrp_TM"/>
</dbReference>
<evidence type="ECO:0000256" key="6">
    <source>
        <dbReference type="RuleBase" id="RU000320"/>
    </source>
</evidence>
<keyword evidence="9" id="KW-0560">Oxidoreductase</keyword>
<dbReference type="PANTHER" id="PTHR43507">
    <property type="entry name" value="NADH-UBIQUINONE OXIDOREDUCTASE CHAIN 4"/>
    <property type="match status" value="1"/>
</dbReference>
<dbReference type="Pfam" id="PF00361">
    <property type="entry name" value="Proton_antipo_M"/>
    <property type="match status" value="1"/>
</dbReference>